<evidence type="ECO:0000313" key="1">
    <source>
        <dbReference type="EMBL" id="KAI9903113.1"/>
    </source>
</evidence>
<reference evidence="1" key="1">
    <citation type="submission" date="2022-10" db="EMBL/GenBank/DDBJ databases">
        <title>Complete Genome of Trichothecium roseum strain YXFP-22015, a Plant Pathogen Isolated from Citrus.</title>
        <authorList>
            <person name="Wang Y."/>
            <person name="Zhu L."/>
        </authorList>
    </citation>
    <scope>NUCLEOTIDE SEQUENCE</scope>
    <source>
        <strain evidence="1">YXFP-22015</strain>
    </source>
</reference>
<evidence type="ECO:0000313" key="2">
    <source>
        <dbReference type="Proteomes" id="UP001163324"/>
    </source>
</evidence>
<proteinExistence type="predicted"/>
<comment type="caution">
    <text evidence="1">The sequence shown here is derived from an EMBL/GenBank/DDBJ whole genome shotgun (WGS) entry which is preliminary data.</text>
</comment>
<sequence length="248" mass="26399">MSTITLITGANSGIGFELARQLITTEANHVLLGCRSEEKGEKAARELRSMGLPGTVEPLLIDVVDEASVIAAVQKVESTHGRLDALVNNAGIWVPQEGSLHEQLTQILNVNTIAPAVVTELFAPLLRKSSGTPRIIHVSSGGGSIGARLIPGGLGYDMSIVPYRISKAGLNMLAACNHVELGREGFKTFLYSPGPTVSNLSKMNTAKMGMRAVDLSTAPMVDMLAGRRDEDAGKNLHFDKGVHGEHPW</sequence>
<gene>
    <name evidence="1" type="ORF">N3K66_002465</name>
</gene>
<keyword evidence="2" id="KW-1185">Reference proteome</keyword>
<dbReference type="Proteomes" id="UP001163324">
    <property type="component" value="Chromosome 2"/>
</dbReference>
<protein>
    <submittedName>
        <fullName evidence="1">Uncharacterized protein</fullName>
    </submittedName>
</protein>
<organism evidence="1 2">
    <name type="scientific">Trichothecium roseum</name>
    <dbReference type="NCBI Taxonomy" id="47278"/>
    <lineage>
        <taxon>Eukaryota</taxon>
        <taxon>Fungi</taxon>
        <taxon>Dikarya</taxon>
        <taxon>Ascomycota</taxon>
        <taxon>Pezizomycotina</taxon>
        <taxon>Sordariomycetes</taxon>
        <taxon>Hypocreomycetidae</taxon>
        <taxon>Hypocreales</taxon>
        <taxon>Hypocreales incertae sedis</taxon>
        <taxon>Trichothecium</taxon>
    </lineage>
</organism>
<dbReference type="EMBL" id="CM047941">
    <property type="protein sequence ID" value="KAI9903113.1"/>
    <property type="molecule type" value="Genomic_DNA"/>
</dbReference>
<accession>A0ACC0VCC9</accession>
<name>A0ACC0VCC9_9HYPO</name>